<keyword evidence="1" id="KW-0732">Signal</keyword>
<organism evidence="2 4">
    <name type="scientific">Mycoplasmopsis gallinacea</name>
    <dbReference type="NCBI Taxonomy" id="29556"/>
    <lineage>
        <taxon>Bacteria</taxon>
        <taxon>Bacillati</taxon>
        <taxon>Mycoplasmatota</taxon>
        <taxon>Mycoplasmoidales</taxon>
        <taxon>Metamycoplasmataceae</taxon>
        <taxon>Mycoplasmopsis</taxon>
    </lineage>
</organism>
<sequence>MFNKFKKYRNILIATTTVAAVTAGVSVTLHQKLKKPFLPSFYNFKAYMSEENKGIISKTFDYKQFSEINEFYNAILNNKAAAGIGTDFLATQLIRKHLIAKIDYSVLFDMPILKDNYELTKQMVKLTLRKDIWDHLEQYDKYLEKDEFGRDLNAHLWEYFYPYFSQDAVLAYNTNKVTPSDKEHLNEEGEIDFESYHNVYGDDLYHMVNLLKIISENGYKNWIITDAIRDNLLYGSSYWLIPDEKRRTSEHFTGEVENNTYSQLIDSFISLIKDGTGFDVKNSEHITFEGDGLQIVNNLINHQRPDINAAIMYNGDAIDSYYGEDNFPGEVGEGEIRVVKPKFNILLIDGLVLSSKNTQKQNFEYLNVFKNSFYDKLPSIKSLYEQFKEQGINIFDSSILQKTFYEKALLDIWSNLKASEFEEIFTNEESQTLVNKLSQILSWSNLDNQEIIQHFKESNQLHKAFLDGESSEDADLEDWTTFYPQVIRKYLQDNGIDRLLEQIVSVQNKEKSLQLFDDAINASQDQAYKLTLKYLSKGFEEDFEDLEEALKEKEALLAYFARKIALINFANETIEAKIAEKYLSLDNFHFINYNPTQEIDYDFVLRNYFATPINGYDAKVISIYEIVESKNNIHKGILPVDEKLQSLITTTYFQRTKS</sequence>
<feature type="signal peptide" evidence="1">
    <location>
        <begin position="1"/>
        <end position="19"/>
    </location>
</feature>
<reference evidence="2 4" key="1">
    <citation type="submission" date="2019-01" db="EMBL/GenBank/DDBJ databases">
        <authorList>
            <consortium name="Pathogen Informatics"/>
        </authorList>
    </citation>
    <scope>NUCLEOTIDE SEQUENCE [LARGE SCALE GENOMIC DNA]</scope>
    <source>
        <strain evidence="2 4">NCTC10183</strain>
    </source>
</reference>
<gene>
    <name evidence="2" type="ORF">NCTC10183_00009</name>
    <name evidence="3" type="ORF">NCTC10183_00313</name>
</gene>
<dbReference type="EMBL" id="LR214950">
    <property type="protein sequence ID" value="VEU58548.1"/>
    <property type="molecule type" value="Genomic_DNA"/>
</dbReference>
<name>A0A449A215_9BACT</name>
<dbReference type="AlphaFoldDB" id="A0A449A215"/>
<evidence type="ECO:0000256" key="1">
    <source>
        <dbReference type="SAM" id="SignalP"/>
    </source>
</evidence>
<protein>
    <recommendedName>
        <fullName evidence="5">Spermidine/putrescine ABC transporter substrate-binding protein</fullName>
    </recommendedName>
</protein>
<dbReference type="RefSeq" id="WP_129619948.1">
    <property type="nucleotide sequence ID" value="NZ_LR214950.1"/>
</dbReference>
<evidence type="ECO:0000313" key="2">
    <source>
        <dbReference type="EMBL" id="VEU58254.1"/>
    </source>
</evidence>
<evidence type="ECO:0000313" key="3">
    <source>
        <dbReference type="EMBL" id="VEU58548.1"/>
    </source>
</evidence>
<dbReference type="Proteomes" id="UP000290568">
    <property type="component" value="Chromosome"/>
</dbReference>
<evidence type="ECO:0000313" key="4">
    <source>
        <dbReference type="Proteomes" id="UP000290568"/>
    </source>
</evidence>
<keyword evidence="4" id="KW-1185">Reference proteome</keyword>
<dbReference type="EMBL" id="LR214950">
    <property type="protein sequence ID" value="VEU58254.1"/>
    <property type="molecule type" value="Genomic_DNA"/>
</dbReference>
<evidence type="ECO:0008006" key="5">
    <source>
        <dbReference type="Google" id="ProtNLM"/>
    </source>
</evidence>
<feature type="chain" id="PRO_5041090355" description="Spermidine/putrescine ABC transporter substrate-binding protein" evidence="1">
    <location>
        <begin position="20"/>
        <end position="658"/>
    </location>
</feature>
<accession>A0A449A215</accession>
<dbReference type="OrthoDB" id="403918at2"/>
<proteinExistence type="predicted"/>